<dbReference type="InterPro" id="IPR004391">
    <property type="entry name" value="Glu_race"/>
</dbReference>
<keyword evidence="6 7" id="KW-0961">Cell wall biogenesis/degradation</keyword>
<comment type="function">
    <text evidence="7">Provides the (R)-glutamate required for cell wall biosynthesis.</text>
</comment>
<dbReference type="GO" id="GO:0008881">
    <property type="term" value="F:glutamate racemase activity"/>
    <property type="evidence" value="ECO:0007669"/>
    <property type="project" value="UniProtKB-UniRule"/>
</dbReference>
<dbReference type="InterPro" id="IPR001920">
    <property type="entry name" value="Asp/Glu_race"/>
</dbReference>
<reference evidence="8" key="2">
    <citation type="journal article" date="2021" name="PeerJ">
        <title>Extensive microbial diversity within the chicken gut microbiome revealed by metagenomics and culture.</title>
        <authorList>
            <person name="Gilroy R."/>
            <person name="Ravi A."/>
            <person name="Getino M."/>
            <person name="Pursley I."/>
            <person name="Horton D.L."/>
            <person name="Alikhan N.F."/>
            <person name="Baker D."/>
            <person name="Gharbi K."/>
            <person name="Hall N."/>
            <person name="Watson M."/>
            <person name="Adriaenssens E.M."/>
            <person name="Foster-Nyarko E."/>
            <person name="Jarju S."/>
            <person name="Secka A."/>
            <person name="Antonio M."/>
            <person name="Oren A."/>
            <person name="Chaudhuri R.R."/>
            <person name="La Ragione R."/>
            <person name="Hildebrand F."/>
            <person name="Pallen M.J."/>
        </authorList>
    </citation>
    <scope>NUCLEOTIDE SEQUENCE</scope>
    <source>
        <strain evidence="8">CHK165-10780</strain>
    </source>
</reference>
<dbReference type="HAMAP" id="MF_00258">
    <property type="entry name" value="Glu_racemase"/>
    <property type="match status" value="1"/>
</dbReference>
<feature type="binding site" evidence="7">
    <location>
        <begin position="179"/>
        <end position="180"/>
    </location>
    <ligand>
        <name>substrate</name>
    </ligand>
</feature>
<dbReference type="AlphaFoldDB" id="A0A9D1CJY5"/>
<dbReference type="EC" id="5.1.1.3" evidence="2 7"/>
<feature type="active site" description="Proton donor/acceptor" evidence="7">
    <location>
        <position position="178"/>
    </location>
</feature>
<evidence type="ECO:0000256" key="2">
    <source>
        <dbReference type="ARBA" id="ARBA00013090"/>
    </source>
</evidence>
<dbReference type="GO" id="GO:0071555">
    <property type="term" value="P:cell wall organization"/>
    <property type="evidence" value="ECO:0007669"/>
    <property type="project" value="UniProtKB-KW"/>
</dbReference>
<dbReference type="PROSITE" id="PS00923">
    <property type="entry name" value="ASP_GLU_RACEMASE_1"/>
    <property type="match status" value="1"/>
</dbReference>
<sequence length="244" mass="27680">MKERPIAFLDSGIGGVSILKVVKHYLPNENYIYLADAKNNPYGTKTKEELFQIVDHHVQDLLTYHPKLIVVACNTATTMVLGKIREKYKNIPFIGTEPALKVIHDHYPDSKTIVLATKGTEYSERFQELCNLYQTKNTQVVEVDELAAMIEQDSPKIEAYLKEKLTPFKGTEVVVLGCTHFAFVEKEIKNVLGDVTFVDGRIGITKRVIRTLQMGHLENDKEGSLKIIAEPNEQERIHKLLEDA</sequence>
<keyword evidence="4 7" id="KW-0573">Peptidoglycan synthesis</keyword>
<dbReference type="Proteomes" id="UP000886725">
    <property type="component" value="Unassembled WGS sequence"/>
</dbReference>
<name>A0A9D1CJY5_9FIRM</name>
<dbReference type="PANTHER" id="PTHR21198:SF3">
    <property type="entry name" value="GLUTAMATE RACEMASE"/>
    <property type="match status" value="1"/>
</dbReference>
<organism evidence="8 9">
    <name type="scientific">Candidatus Faecenecus gallistercoris</name>
    <dbReference type="NCBI Taxonomy" id="2840793"/>
    <lineage>
        <taxon>Bacteria</taxon>
        <taxon>Bacillati</taxon>
        <taxon>Bacillota</taxon>
        <taxon>Bacillota incertae sedis</taxon>
        <taxon>Candidatus Faecenecus</taxon>
    </lineage>
</organism>
<dbReference type="GO" id="GO:0009252">
    <property type="term" value="P:peptidoglycan biosynthetic process"/>
    <property type="evidence" value="ECO:0007669"/>
    <property type="project" value="UniProtKB-UniRule"/>
</dbReference>
<evidence type="ECO:0000256" key="5">
    <source>
        <dbReference type="ARBA" id="ARBA00023235"/>
    </source>
</evidence>
<dbReference type="InterPro" id="IPR018187">
    <property type="entry name" value="Asp/Glu_racemase_AS_1"/>
</dbReference>
<dbReference type="PANTHER" id="PTHR21198">
    <property type="entry name" value="GLUTAMATE RACEMASE"/>
    <property type="match status" value="1"/>
</dbReference>
<dbReference type="NCBIfam" id="TIGR00067">
    <property type="entry name" value="glut_race"/>
    <property type="match status" value="1"/>
</dbReference>
<dbReference type="Pfam" id="PF01177">
    <property type="entry name" value="Asp_Glu_race"/>
    <property type="match status" value="1"/>
</dbReference>
<feature type="binding site" evidence="7">
    <location>
        <begin position="74"/>
        <end position="75"/>
    </location>
    <ligand>
        <name>substrate</name>
    </ligand>
</feature>
<dbReference type="EMBL" id="DVFU01000058">
    <property type="protein sequence ID" value="HIQ64656.1"/>
    <property type="molecule type" value="Genomic_DNA"/>
</dbReference>
<feature type="binding site" evidence="7">
    <location>
        <begin position="42"/>
        <end position="43"/>
    </location>
    <ligand>
        <name>substrate</name>
    </ligand>
</feature>
<keyword evidence="3 7" id="KW-0133">Cell shape</keyword>
<reference evidence="8" key="1">
    <citation type="submission" date="2020-10" db="EMBL/GenBank/DDBJ databases">
        <authorList>
            <person name="Gilroy R."/>
        </authorList>
    </citation>
    <scope>NUCLEOTIDE SEQUENCE</scope>
    <source>
        <strain evidence="8">CHK165-10780</strain>
    </source>
</reference>
<dbReference type="Gene3D" id="3.40.50.1860">
    <property type="match status" value="2"/>
</dbReference>
<evidence type="ECO:0000313" key="9">
    <source>
        <dbReference type="Proteomes" id="UP000886725"/>
    </source>
</evidence>
<comment type="catalytic activity">
    <reaction evidence="1 7">
        <text>L-glutamate = D-glutamate</text>
        <dbReference type="Rhea" id="RHEA:12813"/>
        <dbReference type="ChEBI" id="CHEBI:29985"/>
        <dbReference type="ChEBI" id="CHEBI:29986"/>
        <dbReference type="EC" id="5.1.1.3"/>
    </reaction>
</comment>
<feature type="active site" description="Proton donor/acceptor" evidence="7">
    <location>
        <position position="73"/>
    </location>
</feature>
<dbReference type="InterPro" id="IPR015942">
    <property type="entry name" value="Asp/Glu/hydantoin_racemase"/>
</dbReference>
<comment type="similarity">
    <text evidence="7">Belongs to the aspartate/glutamate racemases family.</text>
</comment>
<evidence type="ECO:0000256" key="1">
    <source>
        <dbReference type="ARBA" id="ARBA00001602"/>
    </source>
</evidence>
<evidence type="ECO:0000256" key="3">
    <source>
        <dbReference type="ARBA" id="ARBA00022960"/>
    </source>
</evidence>
<evidence type="ECO:0000256" key="7">
    <source>
        <dbReference type="HAMAP-Rule" id="MF_00258"/>
    </source>
</evidence>
<protein>
    <recommendedName>
        <fullName evidence="2 7">Glutamate racemase</fullName>
        <ecNumber evidence="2 7">5.1.1.3</ecNumber>
    </recommendedName>
</protein>
<evidence type="ECO:0000256" key="6">
    <source>
        <dbReference type="ARBA" id="ARBA00023316"/>
    </source>
</evidence>
<keyword evidence="5 7" id="KW-0413">Isomerase</keyword>
<comment type="pathway">
    <text evidence="7">Cell wall biogenesis; peptidoglycan biosynthesis.</text>
</comment>
<evidence type="ECO:0000256" key="4">
    <source>
        <dbReference type="ARBA" id="ARBA00022984"/>
    </source>
</evidence>
<accession>A0A9D1CJY5</accession>
<gene>
    <name evidence="7 8" type="primary">murI</name>
    <name evidence="8" type="ORF">IAC85_02845</name>
</gene>
<dbReference type="GO" id="GO:0008360">
    <property type="term" value="P:regulation of cell shape"/>
    <property type="evidence" value="ECO:0007669"/>
    <property type="project" value="UniProtKB-KW"/>
</dbReference>
<feature type="binding site" evidence="7">
    <location>
        <begin position="10"/>
        <end position="11"/>
    </location>
    <ligand>
        <name>substrate</name>
    </ligand>
</feature>
<evidence type="ECO:0000313" key="8">
    <source>
        <dbReference type="EMBL" id="HIQ64656.1"/>
    </source>
</evidence>
<proteinExistence type="inferred from homology"/>
<comment type="caution">
    <text evidence="8">The sequence shown here is derived from an EMBL/GenBank/DDBJ whole genome shotgun (WGS) entry which is preliminary data.</text>
</comment>
<dbReference type="SUPFAM" id="SSF53681">
    <property type="entry name" value="Aspartate/glutamate racemase"/>
    <property type="match status" value="2"/>
</dbReference>